<dbReference type="SMART" id="SM01358">
    <property type="entry name" value="HBM"/>
    <property type="match status" value="1"/>
</dbReference>
<dbReference type="EMBL" id="NQVN01000026">
    <property type="protein sequence ID" value="PIO96754.1"/>
    <property type="molecule type" value="Genomic_DNA"/>
</dbReference>
<dbReference type="SMART" id="SM00304">
    <property type="entry name" value="HAMP"/>
    <property type="match status" value="1"/>
</dbReference>
<dbReference type="SMART" id="SM00283">
    <property type="entry name" value="MA"/>
    <property type="match status" value="1"/>
</dbReference>
<dbReference type="PROSITE" id="PS50885">
    <property type="entry name" value="HAMP"/>
    <property type="match status" value="1"/>
</dbReference>
<evidence type="ECO:0000256" key="7">
    <source>
        <dbReference type="SAM" id="Phobius"/>
    </source>
</evidence>
<evidence type="ECO:0000259" key="10">
    <source>
        <dbReference type="PROSITE" id="PS50885"/>
    </source>
</evidence>
<protein>
    <recommendedName>
        <fullName evidence="13">Methyl-accepting chemotaxis protein</fullName>
    </recommendedName>
</protein>
<dbReference type="InterPro" id="IPR000727">
    <property type="entry name" value="T_SNARE_dom"/>
</dbReference>
<feature type="domain" description="T-SNARE coiled-coil homology" evidence="9">
    <location>
        <begin position="600"/>
        <end position="662"/>
    </location>
</feature>
<evidence type="ECO:0000313" key="11">
    <source>
        <dbReference type="EMBL" id="PIO96754.1"/>
    </source>
</evidence>
<sequence>MRPDDRESRKNARFLPEVGLGFGRQKEATNMQTQSQTAGVRRSVNISTRIGLGFAAILVILAFTAGMSLKSLSGIGGSIGTLFSEIEVTDKANTVQASFLEYRRAAREVIYTTLPDTEATAAQKAAAMRAALDDSLKATDDAEQLDHLKAMQASFETYDGMLGELIKTRAEAKRLTDEQLDPLGTSVGADLEAVIDGADQASATAANAEKALRFILTGRIFVTRAMSGAGVDADRKALDAFRDGDAALEAAMAAATPAEATRLAAVRERSKQYADTFARIFALTGGIEDQATEMRTFVAKLTDEFAGFQSAVRDDQNKLKADTEATQASTTITLWSFAAGGLLLCLVLAVLIGRSLSRPIVSITRAMQRISEGDLSVDVPGLGRGDEVGTMAATLNVFKQGLEENHRMRADQERAKAEAEARRRAEMQEMADAFETAVGGVVETVVGASTQLQAAAQSMSAATEEVSNQSVTVASAAEEASTNVETVAAAAEELAASIAEIKRQADESTEVASKASKDAQSTAARVREMADSANRIGEVVNLIDSIASQTNLLALNATIEAARAGEAGKGFAVVAAEVKQLADQTSRATSQISSQIGEIQASTQSSAEAIVVITGVIEHLNRIATSIAIAVDQQGAATGEIAQNVSQASIGTHQVSENVVGITQAATESSGAATQVLSAANDLARQSDTLRRELGTFLAGIRAG</sequence>
<dbReference type="InterPro" id="IPR003660">
    <property type="entry name" value="HAMP_dom"/>
</dbReference>
<keyword evidence="6" id="KW-0175">Coiled coil</keyword>
<keyword evidence="7" id="KW-0472">Membrane</keyword>
<comment type="subcellular location">
    <subcellularLocation>
        <location evidence="1">Cell inner membrane</location>
        <topology evidence="1">Multi-pass membrane protein</topology>
    </subcellularLocation>
</comment>
<reference evidence="11 12" key="1">
    <citation type="submission" date="2017-08" db="EMBL/GenBank/DDBJ databases">
        <title>Pleomorphomonas carboxidotrophicus sp. nov., a new mesophilic hydrogenogenic carboxidotroph.</title>
        <authorList>
            <person name="Esquivel-Elizondo S."/>
            <person name="Krajmalnik-Brown R."/>
            <person name="Maldonado J."/>
        </authorList>
    </citation>
    <scope>NUCLEOTIDE SEQUENCE [LARGE SCALE GENOMIC DNA]</scope>
    <source>
        <strain evidence="11 12">SVCO-16</strain>
    </source>
</reference>
<keyword evidence="7" id="KW-1133">Transmembrane helix</keyword>
<evidence type="ECO:0000259" key="8">
    <source>
        <dbReference type="PROSITE" id="PS50111"/>
    </source>
</evidence>
<dbReference type="Pfam" id="PF00015">
    <property type="entry name" value="MCPsignal"/>
    <property type="match status" value="1"/>
</dbReference>
<dbReference type="CDD" id="cd06225">
    <property type="entry name" value="HAMP"/>
    <property type="match status" value="1"/>
</dbReference>
<dbReference type="PROSITE" id="PS50111">
    <property type="entry name" value="CHEMOTAXIS_TRANSDUC_2"/>
    <property type="match status" value="1"/>
</dbReference>
<dbReference type="AlphaFoldDB" id="A0A2G9WQ13"/>
<evidence type="ECO:0000256" key="5">
    <source>
        <dbReference type="PROSITE-ProRule" id="PRU00284"/>
    </source>
</evidence>
<evidence type="ECO:0000256" key="1">
    <source>
        <dbReference type="ARBA" id="ARBA00004429"/>
    </source>
</evidence>
<feature type="transmembrane region" description="Helical" evidence="7">
    <location>
        <begin position="50"/>
        <end position="69"/>
    </location>
</feature>
<dbReference type="PROSITE" id="PS50192">
    <property type="entry name" value="T_SNARE"/>
    <property type="match status" value="1"/>
</dbReference>
<dbReference type="Gene3D" id="1.10.287.950">
    <property type="entry name" value="Methyl-accepting chemotaxis protein"/>
    <property type="match status" value="1"/>
</dbReference>
<evidence type="ECO:0000313" key="12">
    <source>
        <dbReference type="Proteomes" id="UP000231070"/>
    </source>
</evidence>
<proteinExistence type="inferred from homology"/>
<dbReference type="InterPro" id="IPR032255">
    <property type="entry name" value="HBM"/>
</dbReference>
<feature type="domain" description="HAMP" evidence="10">
    <location>
        <begin position="354"/>
        <end position="407"/>
    </location>
</feature>
<dbReference type="OrthoDB" id="3378718at2"/>
<dbReference type="PANTHER" id="PTHR32089:SF112">
    <property type="entry name" value="LYSOZYME-LIKE PROTEIN-RELATED"/>
    <property type="match status" value="1"/>
</dbReference>
<evidence type="ECO:0000256" key="6">
    <source>
        <dbReference type="SAM" id="Coils"/>
    </source>
</evidence>
<evidence type="ECO:0000256" key="2">
    <source>
        <dbReference type="ARBA" id="ARBA00022519"/>
    </source>
</evidence>
<keyword evidence="2" id="KW-0997">Cell inner membrane</keyword>
<feature type="domain" description="Methyl-accepting transducer" evidence="8">
    <location>
        <begin position="448"/>
        <end position="684"/>
    </location>
</feature>
<dbReference type="PANTHER" id="PTHR32089">
    <property type="entry name" value="METHYL-ACCEPTING CHEMOTAXIS PROTEIN MCPB"/>
    <property type="match status" value="1"/>
</dbReference>
<comment type="similarity">
    <text evidence="4">Belongs to the methyl-accepting chemotaxis (MCP) protein family.</text>
</comment>
<keyword evidence="12" id="KW-1185">Reference proteome</keyword>
<dbReference type="Pfam" id="PF00672">
    <property type="entry name" value="HAMP"/>
    <property type="match status" value="1"/>
</dbReference>
<feature type="coiled-coil region" evidence="6">
    <location>
        <begin position="402"/>
        <end position="430"/>
    </location>
</feature>
<dbReference type="SUPFAM" id="SSF58104">
    <property type="entry name" value="Methyl-accepting chemotaxis protein (MCP) signaling domain"/>
    <property type="match status" value="1"/>
</dbReference>
<evidence type="ECO:0000256" key="4">
    <source>
        <dbReference type="ARBA" id="ARBA00029447"/>
    </source>
</evidence>
<dbReference type="InterPro" id="IPR004089">
    <property type="entry name" value="MCPsignal_dom"/>
</dbReference>
<dbReference type="Gene3D" id="6.10.340.10">
    <property type="match status" value="1"/>
</dbReference>
<dbReference type="GO" id="GO:0007165">
    <property type="term" value="P:signal transduction"/>
    <property type="evidence" value="ECO:0007669"/>
    <property type="project" value="UniProtKB-KW"/>
</dbReference>
<dbReference type="Proteomes" id="UP000231070">
    <property type="component" value="Unassembled WGS sequence"/>
</dbReference>
<organism evidence="11 12">
    <name type="scientific">Pleomorphomonas carboxyditropha</name>
    <dbReference type="NCBI Taxonomy" id="2023338"/>
    <lineage>
        <taxon>Bacteria</taxon>
        <taxon>Pseudomonadati</taxon>
        <taxon>Pseudomonadota</taxon>
        <taxon>Alphaproteobacteria</taxon>
        <taxon>Hyphomicrobiales</taxon>
        <taxon>Pleomorphomonadaceae</taxon>
        <taxon>Pleomorphomonas</taxon>
    </lineage>
</organism>
<keyword evidence="2" id="KW-1003">Cell membrane</keyword>
<evidence type="ECO:0008006" key="13">
    <source>
        <dbReference type="Google" id="ProtNLM"/>
    </source>
</evidence>
<keyword evidence="3 5" id="KW-0807">Transducer</keyword>
<gene>
    <name evidence="11" type="ORF">CJ014_23730</name>
</gene>
<evidence type="ECO:0000259" key="9">
    <source>
        <dbReference type="PROSITE" id="PS50192"/>
    </source>
</evidence>
<keyword evidence="7" id="KW-0812">Transmembrane</keyword>
<evidence type="ECO:0000256" key="3">
    <source>
        <dbReference type="ARBA" id="ARBA00023224"/>
    </source>
</evidence>
<dbReference type="GO" id="GO:0005886">
    <property type="term" value="C:plasma membrane"/>
    <property type="evidence" value="ECO:0007669"/>
    <property type="project" value="UniProtKB-SubCell"/>
</dbReference>
<comment type="caution">
    <text evidence="11">The sequence shown here is derived from an EMBL/GenBank/DDBJ whole genome shotgun (WGS) entry which is preliminary data.</text>
</comment>
<name>A0A2G9WQ13_9HYPH</name>
<accession>A0A2G9WQ13</accession>